<dbReference type="PANTHER" id="PTHR43130:SF3">
    <property type="entry name" value="HTH-TYPE TRANSCRIPTIONAL REGULATOR RV1931C"/>
    <property type="match status" value="1"/>
</dbReference>
<name>A0A0N1FG40_9HYPH</name>
<proteinExistence type="predicted"/>
<dbReference type="InterPro" id="IPR002818">
    <property type="entry name" value="DJ-1/PfpI"/>
</dbReference>
<dbReference type="PATRIC" id="fig|1526658.3.peg.2248"/>
<comment type="caution">
    <text evidence="5">The sequence shown here is derived from an EMBL/GenBank/DDBJ whole genome shotgun (WGS) entry which is preliminary data.</text>
</comment>
<dbReference type="GO" id="GO:0003700">
    <property type="term" value="F:DNA-binding transcription factor activity"/>
    <property type="evidence" value="ECO:0007669"/>
    <property type="project" value="InterPro"/>
</dbReference>
<dbReference type="InterPro" id="IPR009057">
    <property type="entry name" value="Homeodomain-like_sf"/>
</dbReference>
<feature type="region of interest" description="Disordered" evidence="3">
    <location>
        <begin position="322"/>
        <end position="341"/>
    </location>
</feature>
<dbReference type="SUPFAM" id="SSF46689">
    <property type="entry name" value="Homeodomain-like"/>
    <property type="match status" value="2"/>
</dbReference>
<evidence type="ECO:0000313" key="6">
    <source>
        <dbReference type="Proteomes" id="UP000037822"/>
    </source>
</evidence>
<keyword evidence="2" id="KW-0804">Transcription</keyword>
<dbReference type="SMART" id="SM00342">
    <property type="entry name" value="HTH_ARAC"/>
    <property type="match status" value="1"/>
</dbReference>
<organism evidence="5 6">
    <name type="scientific">Bosea vaviloviae</name>
    <dbReference type="NCBI Taxonomy" id="1526658"/>
    <lineage>
        <taxon>Bacteria</taxon>
        <taxon>Pseudomonadati</taxon>
        <taxon>Pseudomonadota</taxon>
        <taxon>Alphaproteobacteria</taxon>
        <taxon>Hyphomicrobiales</taxon>
        <taxon>Boseaceae</taxon>
        <taxon>Bosea</taxon>
    </lineage>
</organism>
<dbReference type="CDD" id="cd03137">
    <property type="entry name" value="GATase1_AraC_1"/>
    <property type="match status" value="1"/>
</dbReference>
<sequence>MPNTTGPLVVALLYDGLCTFEFGIVAEIFGLPRPEMGQGWYRFASCPIEEGPLRAHGGLMLTPQHGPELIDQADLIVVPGWKGAGEPVPEVLCQRLRQAHARGARLASICSGAFVLAATGLLDGGVATTHWRYADALRAGHPDIDVDHSSLYSAHERIFTSAGSAAGIDLLIEIVRRDFGAEAANSVARRLVMPAHRTGGQAQFLERPVARHRHSQVAPLLDKLRAQLSAPWTTAEMAADCRMSLRTFLRRFQEATGSSPGEWLIGERVEEAKRLLVAGKLGTQETALAVGLGTPDTLRHHFRKRVGISPREFQARFASGPPEIAPTVSEAPPAVPPAPQPGRECRIAGFG</sequence>
<dbReference type="OrthoDB" id="186587at2"/>
<protein>
    <submittedName>
        <fullName evidence="5">Transcriptional regulator</fullName>
    </submittedName>
</protein>
<evidence type="ECO:0000256" key="1">
    <source>
        <dbReference type="ARBA" id="ARBA00023015"/>
    </source>
</evidence>
<dbReference type="AlphaFoldDB" id="A0A0N1FG40"/>
<feature type="domain" description="HTH araC/xylS-type" evidence="4">
    <location>
        <begin position="218"/>
        <end position="316"/>
    </location>
</feature>
<dbReference type="InterPro" id="IPR052158">
    <property type="entry name" value="INH-QAR"/>
</dbReference>
<dbReference type="SUPFAM" id="SSF52317">
    <property type="entry name" value="Class I glutamine amidotransferase-like"/>
    <property type="match status" value="1"/>
</dbReference>
<evidence type="ECO:0000256" key="2">
    <source>
        <dbReference type="ARBA" id="ARBA00023163"/>
    </source>
</evidence>
<dbReference type="Proteomes" id="UP000037822">
    <property type="component" value="Unassembled WGS sequence"/>
</dbReference>
<dbReference type="NCBIfam" id="NF006902">
    <property type="entry name" value="PRK09393.1"/>
    <property type="match status" value="1"/>
</dbReference>
<evidence type="ECO:0000313" key="5">
    <source>
        <dbReference type="EMBL" id="KPH81769.1"/>
    </source>
</evidence>
<dbReference type="Pfam" id="PF12833">
    <property type="entry name" value="HTH_18"/>
    <property type="match status" value="1"/>
</dbReference>
<evidence type="ECO:0000259" key="4">
    <source>
        <dbReference type="PROSITE" id="PS01124"/>
    </source>
</evidence>
<dbReference type="PROSITE" id="PS01124">
    <property type="entry name" value="HTH_ARAC_FAMILY_2"/>
    <property type="match status" value="1"/>
</dbReference>
<dbReference type="PANTHER" id="PTHR43130">
    <property type="entry name" value="ARAC-FAMILY TRANSCRIPTIONAL REGULATOR"/>
    <property type="match status" value="1"/>
</dbReference>
<dbReference type="Gene3D" id="1.10.10.60">
    <property type="entry name" value="Homeodomain-like"/>
    <property type="match status" value="2"/>
</dbReference>
<gene>
    <name evidence="5" type="primary">ftrA</name>
    <name evidence="5" type="ORF">AE618_07850</name>
</gene>
<dbReference type="InterPro" id="IPR018060">
    <property type="entry name" value="HTH_AraC"/>
</dbReference>
<dbReference type="GO" id="GO:0043565">
    <property type="term" value="F:sequence-specific DNA binding"/>
    <property type="evidence" value="ECO:0007669"/>
    <property type="project" value="InterPro"/>
</dbReference>
<keyword evidence="1" id="KW-0805">Transcription regulation</keyword>
<reference evidence="5 6" key="1">
    <citation type="submission" date="2015-07" db="EMBL/GenBank/DDBJ databases">
        <title>Whole genome sequencing of Bosea vaviloviae isolated from cave pool.</title>
        <authorList>
            <person name="Tan N.E.H."/>
            <person name="Lee Y.P."/>
            <person name="Gan H.M."/>
            <person name="Barton H."/>
            <person name="Savka M.A."/>
        </authorList>
    </citation>
    <scope>NUCLEOTIDE SEQUENCE [LARGE SCALE GENOMIC DNA]</scope>
    <source>
        <strain evidence="5 6">SD260</strain>
    </source>
</reference>
<dbReference type="RefSeq" id="WP_054208603.1">
    <property type="nucleotide sequence ID" value="NZ_LGSZ01000028.1"/>
</dbReference>
<dbReference type="Pfam" id="PF01965">
    <property type="entry name" value="DJ-1_PfpI"/>
    <property type="match status" value="1"/>
</dbReference>
<accession>A0A0N1FG40</accession>
<dbReference type="InterPro" id="IPR029062">
    <property type="entry name" value="Class_I_gatase-like"/>
</dbReference>
<evidence type="ECO:0000256" key="3">
    <source>
        <dbReference type="SAM" id="MobiDB-lite"/>
    </source>
</evidence>
<dbReference type="EMBL" id="LGSZ01000028">
    <property type="protein sequence ID" value="KPH81769.1"/>
    <property type="molecule type" value="Genomic_DNA"/>
</dbReference>
<keyword evidence="6" id="KW-1185">Reference proteome</keyword>
<dbReference type="Gene3D" id="3.40.50.880">
    <property type="match status" value="1"/>
</dbReference>